<keyword evidence="7 13" id="KW-0067">ATP-binding</keyword>
<evidence type="ECO:0000259" key="16">
    <source>
        <dbReference type="PROSITE" id="PS51217"/>
    </source>
</evidence>
<accession>A0A9D1PNR4</accession>
<dbReference type="HAMAP" id="MF_01451">
    <property type="entry name" value="AddA"/>
    <property type="match status" value="1"/>
</dbReference>
<evidence type="ECO:0000256" key="2">
    <source>
        <dbReference type="ARBA" id="ARBA00022741"/>
    </source>
</evidence>
<evidence type="ECO:0000256" key="10">
    <source>
        <dbReference type="ARBA" id="ARBA00023235"/>
    </source>
</evidence>
<keyword evidence="8 13" id="KW-0238">DNA-binding</keyword>
<dbReference type="EC" id="5.6.2.4" evidence="13"/>
<dbReference type="InterPro" id="IPR014017">
    <property type="entry name" value="DNA_helicase_UvrD-like_C"/>
</dbReference>
<dbReference type="InterPro" id="IPR014016">
    <property type="entry name" value="UvrD-like_ATP-bd"/>
</dbReference>
<comment type="catalytic activity">
    <reaction evidence="11 13">
        <text>Couples ATP hydrolysis with the unwinding of duplex DNA by translocating in the 3'-5' direction.</text>
        <dbReference type="EC" id="5.6.2.4"/>
    </reaction>
</comment>
<dbReference type="AlphaFoldDB" id="A0A9D1PNR4"/>
<protein>
    <recommendedName>
        <fullName evidence="13">ATP-dependent helicase/nuclease subunit A</fullName>
        <ecNumber evidence="13">3.1.-.-</ecNumber>
        <ecNumber evidence="13">5.6.2.4</ecNumber>
    </recommendedName>
    <alternativeName>
        <fullName evidence="13">ATP-dependent helicase/nuclease AddA</fullName>
    </alternativeName>
    <alternativeName>
        <fullName evidence="13">DNA 3'-5' helicase AddA</fullName>
    </alternativeName>
</protein>
<comment type="cofactor">
    <cofactor evidence="13">
        <name>Mg(2+)</name>
        <dbReference type="ChEBI" id="CHEBI:18420"/>
    </cofactor>
</comment>
<evidence type="ECO:0000256" key="13">
    <source>
        <dbReference type="HAMAP-Rule" id="MF_01451"/>
    </source>
</evidence>
<feature type="domain" description="UvrD-like helicase C-terminal" evidence="16">
    <location>
        <begin position="502"/>
        <end position="798"/>
    </location>
</feature>
<evidence type="ECO:0000259" key="15">
    <source>
        <dbReference type="PROSITE" id="PS51198"/>
    </source>
</evidence>
<evidence type="ECO:0000256" key="9">
    <source>
        <dbReference type="ARBA" id="ARBA00023204"/>
    </source>
</evidence>
<dbReference type="SUPFAM" id="SSF52540">
    <property type="entry name" value="P-loop containing nucleoside triphosphate hydrolases"/>
    <property type="match status" value="1"/>
</dbReference>
<evidence type="ECO:0000256" key="6">
    <source>
        <dbReference type="ARBA" id="ARBA00022839"/>
    </source>
</evidence>
<dbReference type="GO" id="GO:0008408">
    <property type="term" value="F:3'-5' exonuclease activity"/>
    <property type="evidence" value="ECO:0007669"/>
    <property type="project" value="UniProtKB-UniRule"/>
</dbReference>
<dbReference type="GO" id="GO:0005524">
    <property type="term" value="F:ATP binding"/>
    <property type="evidence" value="ECO:0007669"/>
    <property type="project" value="UniProtKB-UniRule"/>
</dbReference>
<dbReference type="NCBIfam" id="TIGR02785">
    <property type="entry name" value="addA_Gpos"/>
    <property type="match status" value="1"/>
</dbReference>
<dbReference type="Pfam" id="PF13361">
    <property type="entry name" value="UvrD_C"/>
    <property type="match status" value="1"/>
</dbReference>
<comment type="subunit">
    <text evidence="13">Heterodimer of AddA and AddB/RexB.</text>
</comment>
<proteinExistence type="inferred from homology"/>
<comment type="caution">
    <text evidence="17">The sequence shown here is derived from an EMBL/GenBank/DDBJ whole genome shotgun (WGS) entry which is preliminary data.</text>
</comment>
<evidence type="ECO:0000256" key="8">
    <source>
        <dbReference type="ARBA" id="ARBA00023125"/>
    </source>
</evidence>
<dbReference type="GO" id="GO:0000724">
    <property type="term" value="P:double-strand break repair via homologous recombination"/>
    <property type="evidence" value="ECO:0007669"/>
    <property type="project" value="UniProtKB-UniRule"/>
</dbReference>
<keyword evidence="10 13" id="KW-0413">Isomerase</keyword>
<evidence type="ECO:0000256" key="4">
    <source>
        <dbReference type="ARBA" id="ARBA00022801"/>
    </source>
</evidence>
<dbReference type="PROSITE" id="PS51198">
    <property type="entry name" value="UVRD_HELICASE_ATP_BIND"/>
    <property type="match status" value="1"/>
</dbReference>
<keyword evidence="1 13" id="KW-0540">Nuclease</keyword>
<dbReference type="InterPro" id="IPR027417">
    <property type="entry name" value="P-loop_NTPase"/>
</dbReference>
<dbReference type="InterPro" id="IPR014152">
    <property type="entry name" value="AddA"/>
</dbReference>
<dbReference type="FunFam" id="3.40.50.300:FF:001236">
    <property type="entry name" value="ATP-dependent helicase/nuclease subunit A"/>
    <property type="match status" value="1"/>
</dbReference>
<sequence>MVTWTKEQQAAIDRKGSNILVAAAAGSGKTAVLVERIIQKLIDETDPLHIDEILVATFTNAAAEEMRNRIGAALEKTIAGDPTSYHLKKQLSLLQRASISTLHSFCTQIVRQYAYMIDVDPSFRIADEMEMELIKQEVIEEMFEEAYGQNTEEVDAFYRVIDMFSSDRSDIEVEQLILKLYTFAMQHPQPEKWLRAVCATYDVATDIDENSITWLQILKEEVMETAQSFMKEAERALQIARESDGPYTYVDALESDITFFQQVIEKCLSWDEVQSFAQSETFANLSRKKMECNEDKKALVQAIRKKYREAWNDLKKEWFNRNLAGHMEDMRRLYPAMEELVSLVLQFSERFTAIKKEKAIVDFSDLEHFCLAILTEKMDGTNVVPSDVALQFQKQFKEVLVDEYQDINLVQETILRVVSDEENGGNMFMVGDVKQSIYRFRHAEPTLFIDKYKKYEEDETAGLRIDLAKNFRSREEVLTSTNFVFKQILDESLGEIEYDDKASLVYGNLSYEEVPLKEAETELLIVDRGTSEERQHEGENVEDLEAWRLEARLYAEKIKTWIGKKDSEPFEVVDKKTNQKRPIQYRDIVILLRSLTNAPIIVDEFKKQGIPVHAELKAGYFEAIEIQIMVNMLKIIDNPYQDIPLVSILRSPIVGLEEDELTTIRLENQKGTYFDSLQTYSKKSDELSKRVRQFLQLLEALRVYAKENGLSDLIWHIFGVTGYYDFVGGIPGGRQRQANLRALYDRAKSYEATSFRGLFRFLRFIERMEEQNKDLGEARALSEQEDVVRIMTIHKSKGLEFPVVIVGGMDTQFNLSDIRYKYILDKDYGFATKFIDPVKRITYPTLYYIALKEASRRKLLAEQMRVLYVAMTRAKEKLVLIGNVASFEKKAQKWSNVVEQPEWILPNQLRKKAMSYLDWVAPAVIRHEHGATLRGEEMVVNEDFDMFKDKSKWDVQIIDANELLNMEETEVVSEETLKEAIQQWKEIPNVASLFAEDVEDKLTFTYAHEEAAMHRAKQSVSEIKRRQETADMYSDQRLLQPFRAPLVKRPNFLQKEETLTRAEIGTAMHTVLQHIPFTKQLTRDEIASFIDDLVHEEKLTEEEANVISIEMIEQFFQTKIAETMIENEATLQREVPFTYALQASEVYPDWKSEQEEQVMLQGVVDCIIRTPEGLIILDYKTDTITDEEVTEQTISMLKNRYKTQVLLYERAISDILQEEIKASYLYFFDRQLLIHVKDDEINRAFN</sequence>
<evidence type="ECO:0000256" key="11">
    <source>
        <dbReference type="ARBA" id="ARBA00034617"/>
    </source>
</evidence>
<keyword evidence="9 13" id="KW-0234">DNA repair</keyword>
<organism evidence="17 18">
    <name type="scientific">Candidatus Pseudogracilibacillus intestinigallinarum</name>
    <dbReference type="NCBI Taxonomy" id="2838742"/>
    <lineage>
        <taxon>Bacteria</taxon>
        <taxon>Bacillati</taxon>
        <taxon>Bacillota</taxon>
        <taxon>Bacilli</taxon>
        <taxon>Bacillales</taxon>
        <taxon>Bacillaceae</taxon>
        <taxon>Pseudogracilibacillus</taxon>
    </lineage>
</organism>
<dbReference type="EMBL" id="DXHX01000172">
    <property type="protein sequence ID" value="HIV75825.1"/>
    <property type="molecule type" value="Genomic_DNA"/>
</dbReference>
<evidence type="ECO:0000256" key="5">
    <source>
        <dbReference type="ARBA" id="ARBA00022806"/>
    </source>
</evidence>
<dbReference type="GO" id="GO:0043138">
    <property type="term" value="F:3'-5' DNA helicase activity"/>
    <property type="evidence" value="ECO:0007669"/>
    <property type="project" value="UniProtKB-UniRule"/>
</dbReference>
<gene>
    <name evidence="13 17" type="primary">addA</name>
    <name evidence="17" type="ORF">H9895_12180</name>
</gene>
<dbReference type="GO" id="GO:0003690">
    <property type="term" value="F:double-stranded DNA binding"/>
    <property type="evidence" value="ECO:0007669"/>
    <property type="project" value="UniProtKB-UniRule"/>
</dbReference>
<dbReference type="InterPro" id="IPR038726">
    <property type="entry name" value="PDDEXK_AddAB-type"/>
</dbReference>
<dbReference type="EC" id="3.1.-.-" evidence="13"/>
<dbReference type="Gene3D" id="3.90.320.10">
    <property type="match status" value="1"/>
</dbReference>
<feature type="domain" description="UvrD-like helicase ATP-binding" evidence="15">
    <location>
        <begin position="2"/>
        <end position="474"/>
    </location>
</feature>
<dbReference type="SUPFAM" id="SSF52980">
    <property type="entry name" value="Restriction endonuclease-like"/>
    <property type="match status" value="1"/>
</dbReference>
<dbReference type="PANTHER" id="PTHR11070">
    <property type="entry name" value="UVRD / RECB / PCRA DNA HELICASE FAMILY MEMBER"/>
    <property type="match status" value="1"/>
</dbReference>
<dbReference type="GO" id="GO:0005829">
    <property type="term" value="C:cytosol"/>
    <property type="evidence" value="ECO:0007669"/>
    <property type="project" value="TreeGrafter"/>
</dbReference>
<comment type="catalytic activity">
    <reaction evidence="12 13">
        <text>ATP + H2O = ADP + phosphate + H(+)</text>
        <dbReference type="Rhea" id="RHEA:13065"/>
        <dbReference type="ChEBI" id="CHEBI:15377"/>
        <dbReference type="ChEBI" id="CHEBI:15378"/>
        <dbReference type="ChEBI" id="CHEBI:30616"/>
        <dbReference type="ChEBI" id="CHEBI:43474"/>
        <dbReference type="ChEBI" id="CHEBI:456216"/>
        <dbReference type="EC" id="5.6.2.4"/>
    </reaction>
</comment>
<comment type="function">
    <text evidence="13">The heterodimer acts as both an ATP-dependent DNA helicase and an ATP-dependent, dual-direction single-stranded exonuclease. Recognizes the chi site generating a DNA molecule suitable for the initiation of homologous recombination. The AddA nuclease domain is required for chi fragment generation; this subunit has the helicase and 3' -&gt; 5' nuclease activities.</text>
</comment>
<dbReference type="InterPro" id="IPR011604">
    <property type="entry name" value="PDDEXK-like_dom_sf"/>
</dbReference>
<keyword evidence="4 13" id="KW-0378">Hydrolase</keyword>
<evidence type="ECO:0000313" key="18">
    <source>
        <dbReference type="Proteomes" id="UP000823937"/>
    </source>
</evidence>
<comment type="similarity">
    <text evidence="13">Belongs to the helicase family. AddA subfamily.</text>
</comment>
<keyword evidence="2 13" id="KW-0547">Nucleotide-binding</keyword>
<evidence type="ECO:0000256" key="3">
    <source>
        <dbReference type="ARBA" id="ARBA00022763"/>
    </source>
</evidence>
<dbReference type="PROSITE" id="PS51217">
    <property type="entry name" value="UVRD_HELICASE_CTER"/>
    <property type="match status" value="1"/>
</dbReference>
<evidence type="ECO:0000256" key="7">
    <source>
        <dbReference type="ARBA" id="ARBA00022840"/>
    </source>
</evidence>
<keyword evidence="5 13" id="KW-0347">Helicase</keyword>
<evidence type="ECO:0000256" key="1">
    <source>
        <dbReference type="ARBA" id="ARBA00022722"/>
    </source>
</evidence>
<dbReference type="InterPro" id="IPR000212">
    <property type="entry name" value="DNA_helicase_UvrD/REP"/>
</dbReference>
<evidence type="ECO:0000256" key="12">
    <source>
        <dbReference type="ARBA" id="ARBA00048988"/>
    </source>
</evidence>
<keyword evidence="6 13" id="KW-0269">Exonuclease</keyword>
<dbReference type="Proteomes" id="UP000823937">
    <property type="component" value="Unassembled WGS sequence"/>
</dbReference>
<dbReference type="Gene3D" id="3.40.50.300">
    <property type="entry name" value="P-loop containing nucleotide triphosphate hydrolases"/>
    <property type="match status" value="4"/>
</dbReference>
<dbReference type="PANTHER" id="PTHR11070:SF48">
    <property type="entry name" value="ATP-DEPENDENT HELICASE_NUCLEASE SUBUNIT A"/>
    <property type="match status" value="1"/>
</dbReference>
<dbReference type="InterPro" id="IPR011335">
    <property type="entry name" value="Restrct_endonuc-II-like"/>
</dbReference>
<dbReference type="Pfam" id="PF12705">
    <property type="entry name" value="PDDEXK_1"/>
    <property type="match status" value="1"/>
</dbReference>
<reference evidence="17" key="2">
    <citation type="submission" date="2021-04" db="EMBL/GenBank/DDBJ databases">
        <authorList>
            <person name="Gilroy R."/>
        </authorList>
    </citation>
    <scope>NUCLEOTIDE SEQUENCE</scope>
    <source>
        <strain evidence="17">CHK169-2315</strain>
    </source>
</reference>
<reference evidence="17" key="1">
    <citation type="journal article" date="2021" name="PeerJ">
        <title>Extensive microbial diversity within the chicken gut microbiome revealed by metagenomics and culture.</title>
        <authorList>
            <person name="Gilroy R."/>
            <person name="Ravi A."/>
            <person name="Getino M."/>
            <person name="Pursley I."/>
            <person name="Horton D.L."/>
            <person name="Alikhan N.F."/>
            <person name="Baker D."/>
            <person name="Gharbi K."/>
            <person name="Hall N."/>
            <person name="Watson M."/>
            <person name="Adriaenssens E.M."/>
            <person name="Foster-Nyarko E."/>
            <person name="Jarju S."/>
            <person name="Secka A."/>
            <person name="Antonio M."/>
            <person name="Oren A."/>
            <person name="Chaudhuri R.R."/>
            <person name="La Ragione R."/>
            <person name="Hildebrand F."/>
            <person name="Pallen M.J."/>
        </authorList>
    </citation>
    <scope>NUCLEOTIDE SEQUENCE</scope>
    <source>
        <strain evidence="17">CHK169-2315</strain>
    </source>
</reference>
<evidence type="ECO:0000256" key="14">
    <source>
        <dbReference type="PROSITE-ProRule" id="PRU00560"/>
    </source>
</evidence>
<name>A0A9D1PNR4_9BACI</name>
<dbReference type="GO" id="GO:0033202">
    <property type="term" value="C:DNA helicase complex"/>
    <property type="evidence" value="ECO:0007669"/>
    <property type="project" value="TreeGrafter"/>
</dbReference>
<keyword evidence="3 13" id="KW-0227">DNA damage</keyword>
<evidence type="ECO:0000313" key="17">
    <source>
        <dbReference type="EMBL" id="HIV75825.1"/>
    </source>
</evidence>
<feature type="binding site" evidence="14">
    <location>
        <begin position="23"/>
        <end position="30"/>
    </location>
    <ligand>
        <name>ATP</name>
        <dbReference type="ChEBI" id="CHEBI:30616"/>
    </ligand>
</feature>
<dbReference type="Pfam" id="PF00580">
    <property type="entry name" value="UvrD-helicase"/>
    <property type="match status" value="1"/>
</dbReference>